<dbReference type="STRING" id="930146.SAMN05192533_1302"/>
<dbReference type="Pfam" id="PF07441">
    <property type="entry name" value="BofA"/>
    <property type="match status" value="1"/>
</dbReference>
<dbReference type="Proteomes" id="UP000198553">
    <property type="component" value="Unassembled WGS sequence"/>
</dbReference>
<dbReference type="EMBL" id="FOBW01000030">
    <property type="protein sequence ID" value="SEN94841.1"/>
    <property type="molecule type" value="Genomic_DNA"/>
</dbReference>
<sequence>MDPIVVISIFSGLILIMLFIGAPVKPLRFIGQGVVKILIGALFLFFLNEFGTSLGIYVPINLVTASVSGLLGLPGVAALIAIETWII</sequence>
<dbReference type="RefSeq" id="WP_090750511.1">
    <property type="nucleotide sequence ID" value="NZ_FOBW01000030.1"/>
</dbReference>
<evidence type="ECO:0000313" key="3">
    <source>
        <dbReference type="Proteomes" id="UP000198553"/>
    </source>
</evidence>
<reference evidence="3" key="1">
    <citation type="submission" date="2016-10" db="EMBL/GenBank/DDBJ databases">
        <authorList>
            <person name="Varghese N."/>
            <person name="Submissions S."/>
        </authorList>
    </citation>
    <scope>NUCLEOTIDE SEQUENCE [LARGE SCALE GENOMIC DNA]</scope>
    <source>
        <strain evidence="3">B48,IBRC-M 10115,DSM 25386,CECT 8001</strain>
    </source>
</reference>
<dbReference type="NCBIfam" id="TIGR02862">
    <property type="entry name" value="spore_BofA"/>
    <property type="match status" value="1"/>
</dbReference>
<proteinExistence type="predicted"/>
<dbReference type="AlphaFoldDB" id="A0A1H8KPX5"/>
<evidence type="ECO:0000256" key="1">
    <source>
        <dbReference type="SAM" id="Phobius"/>
    </source>
</evidence>
<name>A0A1H8KPX5_9BACI</name>
<gene>
    <name evidence="2" type="ORF">SAMN05192533_1302</name>
</gene>
<dbReference type="OrthoDB" id="2692225at2"/>
<keyword evidence="1" id="KW-1133">Transmembrane helix</keyword>
<keyword evidence="1" id="KW-0472">Membrane</keyword>
<feature type="transmembrane region" description="Helical" evidence="1">
    <location>
        <begin position="66"/>
        <end position="86"/>
    </location>
</feature>
<protein>
    <submittedName>
        <fullName evidence="2">Inhibitor of the pro-sigma K processing machinery</fullName>
    </submittedName>
</protein>
<organism evidence="2 3">
    <name type="scientific">Mesobacillus persicus</name>
    <dbReference type="NCBI Taxonomy" id="930146"/>
    <lineage>
        <taxon>Bacteria</taxon>
        <taxon>Bacillati</taxon>
        <taxon>Bacillota</taxon>
        <taxon>Bacilli</taxon>
        <taxon>Bacillales</taxon>
        <taxon>Bacillaceae</taxon>
        <taxon>Mesobacillus</taxon>
    </lineage>
</organism>
<feature type="transmembrane region" description="Helical" evidence="1">
    <location>
        <begin position="6"/>
        <end position="25"/>
    </location>
</feature>
<dbReference type="InterPro" id="IPR010001">
    <property type="entry name" value="BofA"/>
</dbReference>
<accession>A0A1H8KPX5</accession>
<keyword evidence="1" id="KW-0812">Transmembrane</keyword>
<keyword evidence="3" id="KW-1185">Reference proteome</keyword>
<evidence type="ECO:0000313" key="2">
    <source>
        <dbReference type="EMBL" id="SEN94841.1"/>
    </source>
</evidence>